<feature type="region of interest" description="Disordered" evidence="1">
    <location>
        <begin position="66"/>
        <end position="108"/>
    </location>
</feature>
<feature type="compositionally biased region" description="Pro residues" evidence="1">
    <location>
        <begin position="244"/>
        <end position="265"/>
    </location>
</feature>
<evidence type="ECO:0000313" key="2">
    <source>
        <dbReference type="EMBL" id="KAI2654718.1"/>
    </source>
</evidence>
<protein>
    <submittedName>
        <fullName evidence="2">Accumulation-associated protein</fullName>
    </submittedName>
</protein>
<feature type="compositionally biased region" description="Pro residues" evidence="1">
    <location>
        <begin position="210"/>
        <end position="219"/>
    </location>
</feature>
<dbReference type="Proteomes" id="UP000830375">
    <property type="component" value="Unassembled WGS sequence"/>
</dbReference>
<accession>A0ABQ8LYM7</accession>
<evidence type="ECO:0000256" key="1">
    <source>
        <dbReference type="SAM" id="MobiDB-lite"/>
    </source>
</evidence>
<feature type="region of interest" description="Disordered" evidence="1">
    <location>
        <begin position="188"/>
        <end position="289"/>
    </location>
</feature>
<proteinExistence type="predicted"/>
<comment type="caution">
    <text evidence="2">The sequence shown here is derived from an EMBL/GenBank/DDBJ whole genome shotgun (WGS) entry which is preliminary data.</text>
</comment>
<reference evidence="2 3" key="1">
    <citation type="submission" date="2022-01" db="EMBL/GenBank/DDBJ databases">
        <title>A high-quality chromosome-level genome assembly of rohu carp, Labeo rohita.</title>
        <authorList>
            <person name="Arick M.A. II"/>
            <person name="Hsu C.-Y."/>
            <person name="Magbanua Z."/>
            <person name="Pechanova O."/>
            <person name="Grover C."/>
            <person name="Miller E."/>
            <person name="Thrash A."/>
            <person name="Ezzel L."/>
            <person name="Alam S."/>
            <person name="Benzie J."/>
            <person name="Hamilton M."/>
            <person name="Karsi A."/>
            <person name="Lawrence M.L."/>
            <person name="Peterson D.G."/>
        </authorList>
    </citation>
    <scope>NUCLEOTIDE SEQUENCE [LARGE SCALE GENOMIC DNA]</scope>
    <source>
        <strain evidence="3">BAU-BD-2019</strain>
        <tissue evidence="2">Blood</tissue>
    </source>
</reference>
<evidence type="ECO:0000313" key="3">
    <source>
        <dbReference type="Proteomes" id="UP000830375"/>
    </source>
</evidence>
<sequence>MGKPAVLRPWLFCILPCQHYLKGWTEHHHTSAALQGRSSREPRRLCGVGAGVLPVFTDCGLHGRCPSPDPEPSQPSCQFTEHKPELTTDGETEPITSDQVREPSTSHATVKVTVEREGAEESPAHCTIAESERKLNPGLWYFEQDLIDFNEGIYTLTLSPPSVRWAWRSSASFHRRCGWRIPLPPASGSWTASRPSDPAAPPRLLASSSPPWPIGPPASPGSLVPLAPPWSVIDPPSPQDSTPPAAPRRSVPPAPLGFSLPPAPPQSSDTLAPPWTSGSPPPPRSLSLGLRLGPPDPLCRLDSSALCLCLGLYLHLLRRRRSPPWNCQPCLHQTSTDIN</sequence>
<gene>
    <name evidence="2" type="ORF">H4Q32_011499</name>
</gene>
<name>A0ABQ8LYM7_LABRO</name>
<organism evidence="2 3">
    <name type="scientific">Labeo rohita</name>
    <name type="common">Indian major carp</name>
    <name type="synonym">Cyprinus rohita</name>
    <dbReference type="NCBI Taxonomy" id="84645"/>
    <lineage>
        <taxon>Eukaryota</taxon>
        <taxon>Metazoa</taxon>
        <taxon>Chordata</taxon>
        <taxon>Craniata</taxon>
        <taxon>Vertebrata</taxon>
        <taxon>Euteleostomi</taxon>
        <taxon>Actinopterygii</taxon>
        <taxon>Neopterygii</taxon>
        <taxon>Teleostei</taxon>
        <taxon>Ostariophysi</taxon>
        <taxon>Cypriniformes</taxon>
        <taxon>Cyprinidae</taxon>
        <taxon>Labeoninae</taxon>
        <taxon>Labeonini</taxon>
        <taxon>Labeo</taxon>
    </lineage>
</organism>
<dbReference type="EMBL" id="JACTAM010000017">
    <property type="protein sequence ID" value="KAI2654718.1"/>
    <property type="molecule type" value="Genomic_DNA"/>
</dbReference>
<feature type="compositionally biased region" description="Low complexity" evidence="1">
    <location>
        <begin position="192"/>
        <end position="209"/>
    </location>
</feature>
<feature type="compositionally biased region" description="Polar residues" evidence="1">
    <location>
        <begin position="94"/>
        <end position="108"/>
    </location>
</feature>
<keyword evidence="3" id="KW-1185">Reference proteome</keyword>